<dbReference type="InterPro" id="IPR004827">
    <property type="entry name" value="bZIP"/>
</dbReference>
<evidence type="ECO:0000313" key="7">
    <source>
        <dbReference type="EMBL" id="GFY89591.1"/>
    </source>
</evidence>
<reference evidence="7 8" key="1">
    <citation type="submission" date="2019-07" db="EMBL/GenBank/DDBJ databases">
        <title>De Novo Assembly of kiwifruit Actinidia rufa.</title>
        <authorList>
            <person name="Sugita-Konishi S."/>
            <person name="Sato K."/>
            <person name="Mori E."/>
            <person name="Abe Y."/>
            <person name="Kisaki G."/>
            <person name="Hamano K."/>
            <person name="Suezawa K."/>
            <person name="Otani M."/>
            <person name="Fukuda T."/>
            <person name="Manabe T."/>
            <person name="Gomi K."/>
            <person name="Tabuchi M."/>
            <person name="Akimitsu K."/>
            <person name="Kataoka I."/>
        </authorList>
    </citation>
    <scope>NUCLEOTIDE SEQUENCE [LARGE SCALE GENOMIC DNA]</scope>
    <source>
        <strain evidence="8">cv. Fuchu</strain>
    </source>
</reference>
<dbReference type="GO" id="GO:0005634">
    <property type="term" value="C:nucleus"/>
    <property type="evidence" value="ECO:0007669"/>
    <property type="project" value="UniProtKB-SubCell"/>
</dbReference>
<evidence type="ECO:0000256" key="3">
    <source>
        <dbReference type="ARBA" id="ARBA00023242"/>
    </source>
</evidence>
<dbReference type="PANTHER" id="PTHR22952">
    <property type="entry name" value="CAMP-RESPONSE ELEMENT BINDING PROTEIN-RELATED"/>
    <property type="match status" value="1"/>
</dbReference>
<dbReference type="Gene3D" id="1.20.5.170">
    <property type="match status" value="1"/>
</dbReference>
<dbReference type="Pfam" id="PF00170">
    <property type="entry name" value="bZIP_1"/>
    <property type="match status" value="1"/>
</dbReference>
<dbReference type="PROSITE" id="PS50217">
    <property type="entry name" value="BZIP"/>
    <property type="match status" value="1"/>
</dbReference>
<dbReference type="SMART" id="SM00338">
    <property type="entry name" value="BRLZ"/>
    <property type="match status" value="1"/>
</dbReference>
<feature type="domain" description="BZIP" evidence="6">
    <location>
        <begin position="301"/>
        <end position="352"/>
    </location>
</feature>
<dbReference type="GO" id="GO:0003677">
    <property type="term" value="F:DNA binding"/>
    <property type="evidence" value="ECO:0007669"/>
    <property type="project" value="UniProtKB-KW"/>
</dbReference>
<dbReference type="GO" id="GO:0045893">
    <property type="term" value="P:positive regulation of DNA-templated transcription"/>
    <property type="evidence" value="ECO:0007669"/>
    <property type="project" value="InterPro"/>
</dbReference>
<dbReference type="PANTHER" id="PTHR22952:SF463">
    <property type="entry name" value="ABSCISIC ACID-INSENSITIVE 5-LIKE PROTEIN 7"/>
    <property type="match status" value="1"/>
</dbReference>
<evidence type="ECO:0000256" key="2">
    <source>
        <dbReference type="ARBA" id="ARBA00023125"/>
    </source>
</evidence>
<keyword evidence="8" id="KW-1185">Reference proteome</keyword>
<dbReference type="PROSITE" id="PS00036">
    <property type="entry name" value="BZIP_BASIC"/>
    <property type="match status" value="1"/>
</dbReference>
<dbReference type="CDD" id="cd14707">
    <property type="entry name" value="bZIP_plant_BZIP46"/>
    <property type="match status" value="1"/>
</dbReference>
<gene>
    <name evidence="7" type="ORF">Acr_06g0015310</name>
</gene>
<sequence>MKPVGNFPLARQSSVYSLTFDEFQNSWGGLGKDFGSMNMDELLKNIWTAEETQAMASSSGAHEGGALGGNLQRQGSLTWGGSSGSHLQQRQPTLGEMTLEEFLSRAGVVRELDTQPMTRPSNNGFYGELPQPNNNTPGLTLGFQQLACNNVVVGNRIPENNNLVPNQSSGLPVNVNGVRSSQQQLLHPSFPKQNTLSFASSMPLANNTHLANPGTRGPVVRIEDPSINVALDQGTVIQNGVVGMTGLGTGTTVLAAGSPVSRSSDGIAKNNVDTSSLSPSPCAFNGDVRGRKSGGTWEKAMERRHRRMIKNRESAARSRARKQAYTLELEAEIAELKKINEELQRKQEEIMEMRKNQVHAPFTVGCLRLHPLWIIWVWAVWPGNVEHLGDDEYALGKQKAMLEKDADKPLWMTKEFAHNSQGQIGCVGKSPACDQFAVDNYSGAIHCFVAPAPPRPRARRRTLTIITASISSVPKPIGTRTCAHKTPQLNPTKSLPDRLAEGTGKVAMVMEAWGKGDDSGGGIGVVKQRRRRRLPAWCGF</sequence>
<evidence type="ECO:0000256" key="1">
    <source>
        <dbReference type="ARBA" id="ARBA00004123"/>
    </source>
</evidence>
<feature type="compositionally biased region" description="Polar residues" evidence="5">
    <location>
        <begin position="71"/>
        <end position="90"/>
    </location>
</feature>
<organism evidence="7 8">
    <name type="scientific">Actinidia rufa</name>
    <dbReference type="NCBI Taxonomy" id="165716"/>
    <lineage>
        <taxon>Eukaryota</taxon>
        <taxon>Viridiplantae</taxon>
        <taxon>Streptophyta</taxon>
        <taxon>Embryophyta</taxon>
        <taxon>Tracheophyta</taxon>
        <taxon>Spermatophyta</taxon>
        <taxon>Magnoliopsida</taxon>
        <taxon>eudicotyledons</taxon>
        <taxon>Gunneridae</taxon>
        <taxon>Pentapetalae</taxon>
        <taxon>asterids</taxon>
        <taxon>Ericales</taxon>
        <taxon>Actinidiaceae</taxon>
        <taxon>Actinidia</taxon>
    </lineage>
</organism>
<dbReference type="InterPro" id="IPR043452">
    <property type="entry name" value="BZIP46-like"/>
</dbReference>
<comment type="caution">
    <text evidence="7">The sequence shown here is derived from an EMBL/GenBank/DDBJ whole genome shotgun (WGS) entry which is preliminary data.</text>
</comment>
<proteinExistence type="predicted"/>
<feature type="coiled-coil region" evidence="4">
    <location>
        <begin position="322"/>
        <end position="356"/>
    </location>
</feature>
<name>A0A7J0ESY4_9ERIC</name>
<protein>
    <submittedName>
        <fullName evidence="7">Abscisic acid responsive elements-binding factor 3</fullName>
    </submittedName>
</protein>
<evidence type="ECO:0000313" key="8">
    <source>
        <dbReference type="Proteomes" id="UP000585474"/>
    </source>
</evidence>
<evidence type="ECO:0000256" key="4">
    <source>
        <dbReference type="SAM" id="Coils"/>
    </source>
</evidence>
<dbReference type="OrthoDB" id="1927218at2759"/>
<dbReference type="InterPro" id="IPR046347">
    <property type="entry name" value="bZIP_sf"/>
</dbReference>
<dbReference type="GO" id="GO:0003700">
    <property type="term" value="F:DNA-binding transcription factor activity"/>
    <property type="evidence" value="ECO:0007669"/>
    <property type="project" value="InterPro"/>
</dbReference>
<accession>A0A7J0ESY4</accession>
<dbReference type="AlphaFoldDB" id="A0A7J0ESY4"/>
<dbReference type="SUPFAM" id="SSF57959">
    <property type="entry name" value="Leucine zipper domain"/>
    <property type="match status" value="1"/>
</dbReference>
<evidence type="ECO:0000259" key="6">
    <source>
        <dbReference type="PROSITE" id="PS50217"/>
    </source>
</evidence>
<keyword evidence="3" id="KW-0539">Nucleus</keyword>
<dbReference type="EMBL" id="BJWL01000006">
    <property type="protein sequence ID" value="GFY89591.1"/>
    <property type="molecule type" value="Genomic_DNA"/>
</dbReference>
<feature type="region of interest" description="Disordered" evidence="5">
    <location>
        <begin position="54"/>
        <end position="90"/>
    </location>
</feature>
<keyword evidence="2" id="KW-0238">DNA-binding</keyword>
<dbReference type="Proteomes" id="UP000585474">
    <property type="component" value="Unassembled WGS sequence"/>
</dbReference>
<keyword evidence="4" id="KW-0175">Coiled coil</keyword>
<evidence type="ECO:0000256" key="5">
    <source>
        <dbReference type="SAM" id="MobiDB-lite"/>
    </source>
</evidence>
<comment type="subcellular location">
    <subcellularLocation>
        <location evidence="1">Nucleus</location>
    </subcellularLocation>
</comment>